<proteinExistence type="predicted"/>
<reference evidence="1 2" key="1">
    <citation type="submission" date="2024-04" db="EMBL/GenBank/DDBJ databases">
        <authorList>
            <person name="Rising A."/>
            <person name="Reimegard J."/>
            <person name="Sonavane S."/>
            <person name="Akerstrom W."/>
            <person name="Nylinder S."/>
            <person name="Hedman E."/>
            <person name="Kallberg Y."/>
        </authorList>
    </citation>
    <scope>NUCLEOTIDE SEQUENCE [LARGE SCALE GENOMIC DNA]</scope>
</reference>
<keyword evidence="2" id="KW-1185">Reference proteome</keyword>
<accession>A0AAV1ZDP0</accession>
<dbReference type="EMBL" id="CAXIEN010000044">
    <property type="protein sequence ID" value="CAL1269826.1"/>
    <property type="molecule type" value="Genomic_DNA"/>
</dbReference>
<dbReference type="Proteomes" id="UP001497382">
    <property type="component" value="Unassembled WGS sequence"/>
</dbReference>
<gene>
    <name evidence="1" type="ORF">LARSCL_LOCUS4957</name>
</gene>
<organism evidence="1 2">
    <name type="scientific">Larinioides sclopetarius</name>
    <dbReference type="NCBI Taxonomy" id="280406"/>
    <lineage>
        <taxon>Eukaryota</taxon>
        <taxon>Metazoa</taxon>
        <taxon>Ecdysozoa</taxon>
        <taxon>Arthropoda</taxon>
        <taxon>Chelicerata</taxon>
        <taxon>Arachnida</taxon>
        <taxon>Araneae</taxon>
        <taxon>Araneomorphae</taxon>
        <taxon>Entelegynae</taxon>
        <taxon>Araneoidea</taxon>
        <taxon>Araneidae</taxon>
        <taxon>Larinioides</taxon>
    </lineage>
</organism>
<name>A0AAV1ZDP0_9ARAC</name>
<feature type="non-terminal residue" evidence="1">
    <location>
        <position position="44"/>
    </location>
</feature>
<evidence type="ECO:0000313" key="1">
    <source>
        <dbReference type="EMBL" id="CAL1269826.1"/>
    </source>
</evidence>
<comment type="caution">
    <text evidence="1">The sequence shown here is derived from an EMBL/GenBank/DDBJ whole genome shotgun (WGS) entry which is preliminary data.</text>
</comment>
<dbReference type="AlphaFoldDB" id="A0AAV1ZDP0"/>
<protein>
    <submittedName>
        <fullName evidence="1">Uncharacterized protein</fullName>
    </submittedName>
</protein>
<evidence type="ECO:0000313" key="2">
    <source>
        <dbReference type="Proteomes" id="UP001497382"/>
    </source>
</evidence>
<sequence>MKKGQYLPQCKEISFFIVDSIFDFKSSSRHSMSLLTLILRKIES</sequence>